<dbReference type="STRING" id="485915.Dret_1050"/>
<dbReference type="InterPro" id="IPR029058">
    <property type="entry name" value="AB_hydrolase_fold"/>
</dbReference>
<dbReference type="AlphaFoldDB" id="C8X215"/>
<dbReference type="eggNOG" id="COG1073">
    <property type="taxonomic scope" value="Bacteria"/>
</dbReference>
<reference evidence="2" key="1">
    <citation type="submission" date="2009-09" db="EMBL/GenBank/DDBJ databases">
        <title>The complete chromosome of Desulfohalobium retbaense DSM 5692.</title>
        <authorList>
            <consortium name="US DOE Joint Genome Institute (JGI-PGF)"/>
            <person name="Lucas S."/>
            <person name="Copeland A."/>
            <person name="Lapidus A."/>
            <person name="Glavina del Rio T."/>
            <person name="Dalin E."/>
            <person name="Tice H."/>
            <person name="Bruce D."/>
            <person name="Goodwin L."/>
            <person name="Pitluck S."/>
            <person name="Kyrpides N."/>
            <person name="Mavromatis K."/>
            <person name="Ivanova N."/>
            <person name="Mikhailova N."/>
            <person name="Munk A.C."/>
            <person name="Brettin T."/>
            <person name="Detter J.C."/>
            <person name="Han C."/>
            <person name="Tapia R."/>
            <person name="Larimer F."/>
            <person name="Land M."/>
            <person name="Hauser L."/>
            <person name="Markowitz V."/>
            <person name="Cheng J.-F."/>
            <person name="Hugenholtz P."/>
            <person name="Woyke T."/>
            <person name="Wu D."/>
            <person name="Spring S."/>
            <person name="Klenk H.-P."/>
            <person name="Eisen J.A."/>
        </authorList>
    </citation>
    <scope>NUCLEOTIDE SEQUENCE [LARGE SCALE GENOMIC DNA]</scope>
    <source>
        <strain evidence="2">DSM 5692</strain>
    </source>
</reference>
<proteinExistence type="predicted"/>
<keyword evidence="2" id="KW-1185">Reference proteome</keyword>
<reference evidence="1 2" key="2">
    <citation type="journal article" date="2010" name="Stand. Genomic Sci.">
        <title>Complete genome sequence of Desulfohalobium retbaense type strain (HR(100)).</title>
        <authorList>
            <person name="Spring S."/>
            <person name="Nolan M."/>
            <person name="Lapidus A."/>
            <person name="Glavina Del Rio T."/>
            <person name="Copeland A."/>
            <person name="Tice H."/>
            <person name="Cheng J.F."/>
            <person name="Lucas S."/>
            <person name="Land M."/>
            <person name="Chen F."/>
            <person name="Bruce D."/>
            <person name="Goodwin L."/>
            <person name="Pitluck S."/>
            <person name="Ivanova N."/>
            <person name="Mavromatis K."/>
            <person name="Mikhailova N."/>
            <person name="Pati A."/>
            <person name="Chen A."/>
            <person name="Palaniappan K."/>
            <person name="Hauser L."/>
            <person name="Chang Y.J."/>
            <person name="Jeffries C.D."/>
            <person name="Munk C."/>
            <person name="Kiss H."/>
            <person name="Chain P."/>
            <person name="Han C."/>
            <person name="Brettin T."/>
            <person name="Detter J.C."/>
            <person name="Schuler E."/>
            <person name="Goker M."/>
            <person name="Rohde M."/>
            <person name="Bristow J."/>
            <person name="Eisen J.A."/>
            <person name="Markowitz V."/>
            <person name="Hugenholtz P."/>
            <person name="Kyrpides N.C."/>
            <person name="Klenk H.P."/>
        </authorList>
    </citation>
    <scope>NUCLEOTIDE SEQUENCE [LARGE SCALE GENOMIC DNA]</scope>
    <source>
        <strain evidence="1 2">DSM 5692</strain>
    </source>
</reference>
<evidence type="ECO:0000313" key="1">
    <source>
        <dbReference type="EMBL" id="ACV68338.1"/>
    </source>
</evidence>
<dbReference type="HOGENOM" id="CLU_118030_0_0_7"/>
<dbReference type="Gene3D" id="3.40.50.1820">
    <property type="entry name" value="alpha/beta hydrolase"/>
    <property type="match status" value="1"/>
</dbReference>
<name>C8X215_DESRD</name>
<dbReference type="EMBL" id="CP001734">
    <property type="protein sequence ID" value="ACV68338.1"/>
    <property type="molecule type" value="Genomic_DNA"/>
</dbReference>
<dbReference type="ESTHER" id="desrd-c8x215">
    <property type="family name" value="6_AlphaBeta_hydrolase"/>
</dbReference>
<protein>
    <submittedName>
        <fullName evidence="1">Uncharacterized protein</fullName>
    </submittedName>
</protein>
<evidence type="ECO:0000313" key="2">
    <source>
        <dbReference type="Proteomes" id="UP000001052"/>
    </source>
</evidence>
<dbReference type="RefSeq" id="WP_015751489.1">
    <property type="nucleotide sequence ID" value="NC_013223.1"/>
</dbReference>
<dbReference type="KEGG" id="drt:Dret_1050"/>
<sequence length="212" mass="23317">MTPNRPLFLSGWAGPPGLFPDLASEVYFLQPFIDGPEETIIPSLSGGPLLLAWSTGAHMVLKHTTTIFPLFAHIVLIAPFLAFTDGFPPRLLRRMQQGLAANQAATLAQFYRNCGIRQTAALVRQSPASQTETLYAGLDYLLRSQAPDQHRVPHGHVCLVLPQQDRIVPPKAAERVRRALPRASVRRPETGHYVPEPILNAIVHETTGSPLL</sequence>
<organism evidence="1 2">
    <name type="scientific">Desulfohalobium retbaense (strain ATCC 49708 / DSM 5692 / JCM 16813 / HR100)</name>
    <dbReference type="NCBI Taxonomy" id="485915"/>
    <lineage>
        <taxon>Bacteria</taxon>
        <taxon>Pseudomonadati</taxon>
        <taxon>Thermodesulfobacteriota</taxon>
        <taxon>Desulfovibrionia</taxon>
        <taxon>Desulfovibrionales</taxon>
        <taxon>Desulfohalobiaceae</taxon>
        <taxon>Desulfohalobium</taxon>
    </lineage>
</organism>
<dbReference type="Proteomes" id="UP000001052">
    <property type="component" value="Chromosome"/>
</dbReference>
<accession>C8X215</accession>
<gene>
    <name evidence="1" type="ordered locus">Dret_1050</name>
</gene>
<dbReference type="SUPFAM" id="SSF53474">
    <property type="entry name" value="alpha/beta-Hydrolases"/>
    <property type="match status" value="1"/>
</dbReference>